<reference evidence="1 2" key="1">
    <citation type="submission" date="2024-02" db="EMBL/GenBank/DDBJ databases">
        <title>Seven novel Bacillus-like species.</title>
        <authorList>
            <person name="Liu G."/>
        </authorList>
    </citation>
    <scope>NUCLEOTIDE SEQUENCE [LARGE SCALE GENOMIC DNA]</scope>
    <source>
        <strain evidence="1 2">FJAT-52054</strain>
    </source>
</reference>
<protein>
    <submittedName>
        <fullName evidence="1">Uncharacterized protein</fullName>
    </submittedName>
</protein>
<name>A0ABZ2NE40_9BACI</name>
<evidence type="ECO:0000313" key="2">
    <source>
        <dbReference type="Proteomes" id="UP001377337"/>
    </source>
</evidence>
<organism evidence="1 2">
    <name type="scientific">Metabacillus sediminis</name>
    <dbReference type="NCBI Taxonomy" id="3117746"/>
    <lineage>
        <taxon>Bacteria</taxon>
        <taxon>Bacillati</taxon>
        <taxon>Bacillota</taxon>
        <taxon>Bacilli</taxon>
        <taxon>Bacillales</taxon>
        <taxon>Bacillaceae</taxon>
        <taxon>Metabacillus</taxon>
    </lineage>
</organism>
<sequence>MKEIDKRNRLDEKPFSFQIAKNQSVFLFYNGKQVKILKGGEAEKFLARLNLAKEEHEIQLILAKVTGNFKRGNERRE</sequence>
<dbReference type="RefSeq" id="WP_338777771.1">
    <property type="nucleotide sequence ID" value="NZ_CP147407.1"/>
</dbReference>
<dbReference type="EMBL" id="CP147407">
    <property type="protein sequence ID" value="WXB96012.1"/>
    <property type="molecule type" value="Genomic_DNA"/>
</dbReference>
<gene>
    <name evidence="1" type="ORF">WCV65_15810</name>
</gene>
<dbReference type="Proteomes" id="UP001377337">
    <property type="component" value="Chromosome"/>
</dbReference>
<evidence type="ECO:0000313" key="1">
    <source>
        <dbReference type="EMBL" id="WXB96012.1"/>
    </source>
</evidence>
<accession>A0ABZ2NE40</accession>
<keyword evidence="2" id="KW-1185">Reference proteome</keyword>
<proteinExistence type="predicted"/>